<protein>
    <submittedName>
        <fullName evidence="1">Uncharacterized protein</fullName>
    </submittedName>
</protein>
<dbReference type="Proteomes" id="UP001152795">
    <property type="component" value="Unassembled WGS sequence"/>
</dbReference>
<dbReference type="AlphaFoldDB" id="A0A6S7FZ61"/>
<gene>
    <name evidence="1" type="ORF">PACLA_8A057437</name>
</gene>
<comment type="caution">
    <text evidence="1">The sequence shown here is derived from an EMBL/GenBank/DDBJ whole genome shotgun (WGS) entry which is preliminary data.</text>
</comment>
<sequence>MTSFRGMLGINCIKLNVAVFEFNEIFVDGFWRSENKKDVFLIACCLLVTPLSFSRWKFGFAENIAKFLFFHHIVKIIKFTGLRPAFPLKFASFGKESSCGNLLVWQIVFARSFTIERLNWFVGCAPSAVSVTSINSTMARMLSFRRKSSM</sequence>
<dbReference type="EMBL" id="CACRXK020000561">
    <property type="protein sequence ID" value="CAB3982983.1"/>
    <property type="molecule type" value="Genomic_DNA"/>
</dbReference>
<evidence type="ECO:0000313" key="1">
    <source>
        <dbReference type="EMBL" id="CAB3982983.1"/>
    </source>
</evidence>
<reference evidence="1" key="1">
    <citation type="submission" date="2020-04" db="EMBL/GenBank/DDBJ databases">
        <authorList>
            <person name="Alioto T."/>
            <person name="Alioto T."/>
            <person name="Gomez Garrido J."/>
        </authorList>
    </citation>
    <scope>NUCLEOTIDE SEQUENCE</scope>
    <source>
        <strain evidence="1">A484AB</strain>
    </source>
</reference>
<proteinExistence type="predicted"/>
<keyword evidence="2" id="KW-1185">Reference proteome</keyword>
<name>A0A6S7FZ61_PARCT</name>
<organism evidence="1 2">
    <name type="scientific">Paramuricea clavata</name>
    <name type="common">Red gorgonian</name>
    <name type="synonym">Violescent sea-whip</name>
    <dbReference type="NCBI Taxonomy" id="317549"/>
    <lineage>
        <taxon>Eukaryota</taxon>
        <taxon>Metazoa</taxon>
        <taxon>Cnidaria</taxon>
        <taxon>Anthozoa</taxon>
        <taxon>Octocorallia</taxon>
        <taxon>Malacalcyonacea</taxon>
        <taxon>Plexauridae</taxon>
        <taxon>Paramuricea</taxon>
    </lineage>
</organism>
<accession>A0A6S7FZ61</accession>
<evidence type="ECO:0000313" key="2">
    <source>
        <dbReference type="Proteomes" id="UP001152795"/>
    </source>
</evidence>